<evidence type="ECO:0000256" key="2">
    <source>
        <dbReference type="ARBA" id="ARBA00022737"/>
    </source>
</evidence>
<feature type="region of interest" description="Disordered" evidence="6">
    <location>
        <begin position="1"/>
        <end position="94"/>
    </location>
</feature>
<evidence type="ECO:0000256" key="6">
    <source>
        <dbReference type="SAM" id="MobiDB-lite"/>
    </source>
</evidence>
<dbReference type="NCBIfam" id="TIGR00756">
    <property type="entry name" value="PPR"/>
    <property type="match status" value="4"/>
</dbReference>
<dbReference type="OrthoDB" id="185373at2759"/>
<feature type="repeat" description="PPR" evidence="5">
    <location>
        <begin position="656"/>
        <end position="690"/>
    </location>
</feature>
<dbReference type="Gene3D" id="1.25.40.10">
    <property type="entry name" value="Tetratricopeptide repeat domain"/>
    <property type="match status" value="4"/>
</dbReference>
<feature type="region of interest" description="Disordered" evidence="6">
    <location>
        <begin position="985"/>
        <end position="1005"/>
    </location>
</feature>
<dbReference type="PROSITE" id="PS51375">
    <property type="entry name" value="PPR"/>
    <property type="match status" value="6"/>
</dbReference>
<gene>
    <name evidence="7" type="ORF">PSFLO_05298</name>
</gene>
<feature type="compositionally biased region" description="Acidic residues" evidence="6">
    <location>
        <begin position="1101"/>
        <end position="1111"/>
    </location>
</feature>
<feature type="compositionally biased region" description="Basic and acidic residues" evidence="6">
    <location>
        <begin position="1112"/>
        <end position="1125"/>
    </location>
</feature>
<reference evidence="7 8" key="1">
    <citation type="submission" date="2018-03" db="EMBL/GenBank/DDBJ databases">
        <authorList>
            <person name="Guldener U."/>
        </authorList>
    </citation>
    <scope>NUCLEOTIDE SEQUENCE [LARGE SCALE GENOMIC DNA]</scope>
    <source>
        <strain evidence="7 8">DAOM196992</strain>
    </source>
</reference>
<feature type="compositionally biased region" description="Low complexity" evidence="6">
    <location>
        <begin position="1190"/>
        <end position="1199"/>
    </location>
</feature>
<accession>A0A5C3F7X4</accession>
<feature type="region of interest" description="Disordered" evidence="6">
    <location>
        <begin position="1083"/>
        <end position="1210"/>
    </location>
</feature>
<dbReference type="PANTHER" id="PTHR47447">
    <property type="entry name" value="OS03G0856100 PROTEIN"/>
    <property type="match status" value="1"/>
</dbReference>
<protein>
    <recommendedName>
        <fullName evidence="9">Pentacotripeptide-repeat region of PRORP domain-containing protein</fullName>
    </recommendedName>
</protein>
<evidence type="ECO:0000256" key="3">
    <source>
        <dbReference type="ARBA" id="ARBA00044493"/>
    </source>
</evidence>
<proteinExistence type="inferred from homology"/>
<evidence type="ECO:0000313" key="8">
    <source>
        <dbReference type="Proteomes" id="UP000323386"/>
    </source>
</evidence>
<feature type="repeat" description="PPR" evidence="5">
    <location>
        <begin position="691"/>
        <end position="725"/>
    </location>
</feature>
<keyword evidence="8" id="KW-1185">Reference proteome</keyword>
<feature type="compositionally biased region" description="Basic and acidic residues" evidence="6">
    <location>
        <begin position="1083"/>
        <end position="1096"/>
    </location>
</feature>
<name>A0A5C3F7X4_9BASI</name>
<sequence>MLCPLPIANPASSSAAAAPRQLQQRRLASTSATGQSPSSSAEGLAEGLYEGDGRDQPIEAEGRQQLGAAAVAAEAAASASPEPGPSTEGPHDHLDDARWEAETEPLDFDPQAAKRLEHWIAPLQPSSSGVDPQVNARRYDALNRALDELPTLPKKHHHDLRERLSDALSKVWSAYRSICHMERMPLSLRVRTARAIVRTTRLIKSHRQSFPKILTVSNKQGRRLTAIVRDCHFFTRYAQRTQPSDRYQFAIDNFEVQAKALLGEEIMARKQLVTVMEPYKDSLLAVLKDYVPIGVHLPEEVATDLVESMCAILDAMIARDQNARFRAAKLQEHPVEELKPSVGLVPSEPVNAGERAKPAPSRQASMLVWLLKNPHAFALVNSRSVKHAGARFGEFMSAVDDPVEMLEKAIGDADWASLGPSTAATQLMLAFFHSSVNLTAIDVYRNATRRGARIDEAAARYALRLSVFQEDTVTTEALIRLITQNMARAAKLGWRENRHLSPSTIATIAMFRARHAQIEKMEQSLAELERQAPDPDYARNVARQARLESIIARGDLQGCRAEMAKVYDVDGLGAESDAPSAKARPDRAYFFSLLRCCNNADDVESAVKCWEEMLEADVVPDVLMLNSLLELYARGSDVDSALQLFESMREWGVRPDAYTYTILVHLFALRRDTEGAIHAVKAMVADRVEPNVVTWTALLNAYVESSSWDATIGLFRWMQNNPKRSLRPSVATYNTLLKAYVKRAIPIQTVMSTATDMRRLGIEWNEYTFALVLQSACDAGLMIIAEEIFTQAEARLPPPPGLRAGQGANLYHFTIMINGYLRWGNNEEAKEYFNELQDRGIEPSAITWSAIVSSYANSDNEDNFHLARTLVTQLVSDEVVRGLQRPKWKSPAVRQGPPYENMFMPLLVAHGRRGEIDEAEETADSLMSTGSGLSLYTLTALLDAYRRAGEVDKAMQLYDTMYEQVLRDTNIDLSRMFTDAEDLREQMQTQRDGSRRPGFSLETSHNVDPARRSMLCMPISIMIQLLSAAGRHDEIAQIWSRAKRDGFAFDPHNWNNLATAMARAGQLEEAMMVIERVLHHPVPDYRGRKSRDDRFRTIAPEEFDDDEDIEQGSEHRSEHSIRFSQEDDPLSMKDLYPSYLYNGEDRTASPANPPNRRHEYRFRDDPHTPLPFDPNEDVKLEDGGATDGQASNAASPSSAKSRRERERETQRRAAAVRNMTQHLYDHNAFEMTLNPWFAHFETLQVVTDELDRLRFGEGQVGWRTANTLLTKHKVAAHILAQHRKKVEAIEEAKRLKAQRSAGRDLSRSA</sequence>
<dbReference type="Proteomes" id="UP000323386">
    <property type="component" value="Unassembled WGS sequence"/>
</dbReference>
<evidence type="ECO:0008006" key="9">
    <source>
        <dbReference type="Google" id="ProtNLM"/>
    </source>
</evidence>
<feature type="repeat" description="PPR" evidence="5">
    <location>
        <begin position="809"/>
        <end position="843"/>
    </location>
</feature>
<evidence type="ECO:0000256" key="1">
    <source>
        <dbReference type="ARBA" id="ARBA00006192"/>
    </source>
</evidence>
<dbReference type="InterPro" id="IPR011990">
    <property type="entry name" value="TPR-like_helical_dom_sf"/>
</dbReference>
<feature type="compositionally biased region" description="Low complexity" evidence="6">
    <location>
        <begin position="1"/>
        <end position="41"/>
    </location>
</feature>
<evidence type="ECO:0000313" key="7">
    <source>
        <dbReference type="EMBL" id="SPO39817.1"/>
    </source>
</evidence>
<comment type="similarity">
    <text evidence="1">Belongs to the CCM1 family.</text>
</comment>
<feature type="compositionally biased region" description="Basic and acidic residues" evidence="6">
    <location>
        <begin position="51"/>
        <end position="62"/>
    </location>
</feature>
<feature type="repeat" description="PPR" evidence="5">
    <location>
        <begin position="934"/>
        <end position="968"/>
    </location>
</feature>
<dbReference type="Pfam" id="PF01535">
    <property type="entry name" value="PPR"/>
    <property type="match status" value="3"/>
</dbReference>
<evidence type="ECO:0000256" key="4">
    <source>
        <dbReference type="ARBA" id="ARBA00044511"/>
    </source>
</evidence>
<feature type="compositionally biased region" description="Low complexity" evidence="6">
    <location>
        <begin position="67"/>
        <end position="88"/>
    </location>
</feature>
<dbReference type="EMBL" id="OOIP01000016">
    <property type="protein sequence ID" value="SPO39817.1"/>
    <property type="molecule type" value="Genomic_DNA"/>
</dbReference>
<dbReference type="Pfam" id="PF13041">
    <property type="entry name" value="PPR_2"/>
    <property type="match status" value="3"/>
</dbReference>
<dbReference type="PANTHER" id="PTHR47447:SF17">
    <property type="entry name" value="OS12G0638900 PROTEIN"/>
    <property type="match status" value="1"/>
</dbReference>
<dbReference type="InterPro" id="IPR002885">
    <property type="entry name" value="PPR_rpt"/>
</dbReference>
<organism evidence="7 8">
    <name type="scientific">Pseudozyma flocculosa</name>
    <dbReference type="NCBI Taxonomy" id="84751"/>
    <lineage>
        <taxon>Eukaryota</taxon>
        <taxon>Fungi</taxon>
        <taxon>Dikarya</taxon>
        <taxon>Basidiomycota</taxon>
        <taxon>Ustilaginomycotina</taxon>
        <taxon>Ustilaginomycetes</taxon>
        <taxon>Ustilaginales</taxon>
        <taxon>Ustilaginaceae</taxon>
        <taxon>Pseudozyma</taxon>
    </lineage>
</organism>
<feature type="repeat" description="PPR" evidence="5">
    <location>
        <begin position="621"/>
        <end position="655"/>
    </location>
</feature>
<comment type="subunit">
    <text evidence="4">Binds to mitochondrial small subunit 15S rRNA.</text>
</comment>
<comment type="function">
    <text evidence="3">Regulates mitochondrial small subunit maturation by controlling 15S rRNA 5'-end processing. Localizes to the 5' precursor of the 15S rRNA in a position that is subsequently occupied by mS47 in the mature yeast mtSSU. Uses structure and sequence-specific RNA recognition, binding to a single-stranded region of the precursor and specifically recognizing bases -6 to -1. The exchange of Ccm1 for mS47 is coupled to the irreversible removal of precursor rRNA that is accompanied by conformational changes of the mitoribosomal proteins uS5m and mS26. These conformational changes signal completion of 5'-end rRNA processing through protection of the mature 5'-end of the 15S rRNA and stabilization of mS47. The removal of the 5' precursor together with the dissociation of Ccm1 may be catalyzed by the 5'-3' exoribonuclease Pet127. Involved in the specific removal of group I introns in mitochondrial encoded transcripts.</text>
</comment>
<feature type="compositionally biased region" description="Basic and acidic residues" evidence="6">
    <location>
        <begin position="1201"/>
        <end position="1210"/>
    </location>
</feature>
<evidence type="ECO:0000256" key="5">
    <source>
        <dbReference type="PROSITE-ProRule" id="PRU00708"/>
    </source>
</evidence>
<keyword evidence="2" id="KW-0677">Repeat</keyword>
<feature type="repeat" description="PPR" evidence="5">
    <location>
        <begin position="586"/>
        <end position="620"/>
    </location>
</feature>